<dbReference type="PANTHER" id="PTHR10869">
    <property type="entry name" value="PROLYL 4-HYDROXYLASE ALPHA SUBUNIT"/>
    <property type="match status" value="1"/>
</dbReference>
<dbReference type="PANTHER" id="PTHR10869:SF241">
    <property type="entry name" value="FE2OG DIOXYGENASE DOMAIN-CONTAINING PROTEIN"/>
    <property type="match status" value="1"/>
</dbReference>
<dbReference type="AlphaFoldDB" id="A0A017SJG0"/>
<keyword evidence="8" id="KW-1185">Reference proteome</keyword>
<dbReference type="GO" id="GO:0031418">
    <property type="term" value="F:L-ascorbic acid binding"/>
    <property type="evidence" value="ECO:0007669"/>
    <property type="project" value="InterPro"/>
</dbReference>
<gene>
    <name evidence="7" type="ORF">EURHEDRAFT_342644</name>
</gene>
<dbReference type="InterPro" id="IPR045054">
    <property type="entry name" value="P4HA-like"/>
</dbReference>
<evidence type="ECO:0000256" key="2">
    <source>
        <dbReference type="ARBA" id="ARBA00022723"/>
    </source>
</evidence>
<dbReference type="HOGENOM" id="CLU_041456_2_1_1"/>
<dbReference type="InterPro" id="IPR006620">
    <property type="entry name" value="Pro_4_hyd_alph"/>
</dbReference>
<dbReference type="Proteomes" id="UP000019804">
    <property type="component" value="Unassembled WGS sequence"/>
</dbReference>
<dbReference type="SMART" id="SM00702">
    <property type="entry name" value="P4Hc"/>
    <property type="match status" value="1"/>
</dbReference>
<dbReference type="GO" id="GO:0005506">
    <property type="term" value="F:iron ion binding"/>
    <property type="evidence" value="ECO:0007669"/>
    <property type="project" value="InterPro"/>
</dbReference>
<sequence length="275" mass="31299">MDNFLPPEAPPNASAHIIDFTTTNPPIPTFANSFAAVIDNILTEAECNELIRLAEASTLPPNDTSATPTWARAMINAGNGKQTLATDTRNCGRILFDSPELADKLVNRIMPFLQGLGIDRVEDKLFVKQGTVYRLSRLNERLRFLRYEGGEYFRPHWDAMYKTPDGKERSFYTIHLYLNGEGEQDLEELRKEEERVASLWKEKGDGAFNRDINGKLLGGATSFFPRYEQQDVQVRVFPKAGSVLVFQHRDLLHSGDSVFQGVKYTMRTDIMYRKE</sequence>
<comment type="cofactor">
    <cofactor evidence="1">
        <name>L-ascorbate</name>
        <dbReference type="ChEBI" id="CHEBI:38290"/>
    </cofactor>
</comment>
<dbReference type="RefSeq" id="XP_040640604.1">
    <property type="nucleotide sequence ID" value="XM_040778412.1"/>
</dbReference>
<dbReference type="GeneID" id="63693536"/>
<evidence type="ECO:0000313" key="8">
    <source>
        <dbReference type="Proteomes" id="UP000019804"/>
    </source>
</evidence>
<accession>A0A017SJG0</accession>
<evidence type="ECO:0000256" key="5">
    <source>
        <dbReference type="ARBA" id="ARBA00023004"/>
    </source>
</evidence>
<keyword evidence="4" id="KW-0560">Oxidoreductase</keyword>
<dbReference type="InterPro" id="IPR044862">
    <property type="entry name" value="Pro_4_hyd_alph_FE2OG_OXY"/>
</dbReference>
<evidence type="ECO:0000256" key="3">
    <source>
        <dbReference type="ARBA" id="ARBA00022964"/>
    </source>
</evidence>
<evidence type="ECO:0000313" key="7">
    <source>
        <dbReference type="EMBL" id="EYE96916.1"/>
    </source>
</evidence>
<dbReference type="GO" id="GO:0004656">
    <property type="term" value="F:procollagen-proline 4-dioxygenase activity"/>
    <property type="evidence" value="ECO:0007669"/>
    <property type="project" value="TreeGrafter"/>
</dbReference>
<dbReference type="OrthoDB" id="69177at2759"/>
<dbReference type="FunFam" id="2.60.120.620:FF:000045">
    <property type="entry name" value="Uncharacterized protein"/>
    <property type="match status" value="1"/>
</dbReference>
<keyword evidence="2" id="KW-0479">Metal-binding</keyword>
<evidence type="ECO:0000256" key="1">
    <source>
        <dbReference type="ARBA" id="ARBA00001961"/>
    </source>
</evidence>
<dbReference type="Pfam" id="PF13640">
    <property type="entry name" value="2OG-FeII_Oxy_3"/>
    <property type="match status" value="1"/>
</dbReference>
<dbReference type="STRING" id="1388766.A0A017SJG0"/>
<dbReference type="EMBL" id="KK088417">
    <property type="protein sequence ID" value="EYE96916.1"/>
    <property type="molecule type" value="Genomic_DNA"/>
</dbReference>
<dbReference type="GO" id="GO:0005783">
    <property type="term" value="C:endoplasmic reticulum"/>
    <property type="evidence" value="ECO:0007669"/>
    <property type="project" value="TreeGrafter"/>
</dbReference>
<name>A0A017SJG0_ASPRC</name>
<dbReference type="Gene3D" id="2.60.120.620">
    <property type="entry name" value="q2cbj1_9rhob like domain"/>
    <property type="match status" value="1"/>
</dbReference>
<protein>
    <recommendedName>
        <fullName evidence="6">Prolyl 4-hydroxylase alpha subunit domain-containing protein</fullName>
    </recommendedName>
</protein>
<keyword evidence="5" id="KW-0408">Iron</keyword>
<reference evidence="8" key="1">
    <citation type="journal article" date="2014" name="Nat. Commun.">
        <title>Genomic adaptations of the halophilic Dead Sea filamentous fungus Eurotium rubrum.</title>
        <authorList>
            <person name="Kis-Papo T."/>
            <person name="Weig A.R."/>
            <person name="Riley R."/>
            <person name="Persoh D."/>
            <person name="Salamov A."/>
            <person name="Sun H."/>
            <person name="Lipzen A."/>
            <person name="Wasser S.P."/>
            <person name="Rambold G."/>
            <person name="Grigoriev I.V."/>
            <person name="Nevo E."/>
        </authorList>
    </citation>
    <scope>NUCLEOTIDE SEQUENCE [LARGE SCALE GENOMIC DNA]</scope>
    <source>
        <strain evidence="8">CBS 135680</strain>
    </source>
</reference>
<organism evidence="7 8">
    <name type="scientific">Aspergillus ruber (strain CBS 135680)</name>
    <dbReference type="NCBI Taxonomy" id="1388766"/>
    <lineage>
        <taxon>Eukaryota</taxon>
        <taxon>Fungi</taxon>
        <taxon>Dikarya</taxon>
        <taxon>Ascomycota</taxon>
        <taxon>Pezizomycotina</taxon>
        <taxon>Eurotiomycetes</taxon>
        <taxon>Eurotiomycetidae</taxon>
        <taxon>Eurotiales</taxon>
        <taxon>Aspergillaceae</taxon>
        <taxon>Aspergillus</taxon>
        <taxon>Aspergillus subgen. Aspergillus</taxon>
    </lineage>
</organism>
<proteinExistence type="predicted"/>
<evidence type="ECO:0000256" key="4">
    <source>
        <dbReference type="ARBA" id="ARBA00023002"/>
    </source>
</evidence>
<evidence type="ECO:0000259" key="6">
    <source>
        <dbReference type="SMART" id="SM00702"/>
    </source>
</evidence>
<feature type="domain" description="Prolyl 4-hydroxylase alpha subunit" evidence="6">
    <location>
        <begin position="33"/>
        <end position="271"/>
    </location>
</feature>
<keyword evidence="3" id="KW-0223">Dioxygenase</keyword>